<evidence type="ECO:0000256" key="2">
    <source>
        <dbReference type="ARBA" id="ARBA00022801"/>
    </source>
</evidence>
<reference evidence="4 5" key="1">
    <citation type="submission" date="2015-06" db="EMBL/GenBank/DDBJ databases">
        <title>Genome sequencing project of Bacillus galactosidilyticus PL133.</title>
        <authorList>
            <person name="Gaiero J."/>
            <person name="Nicol R."/>
            <person name="Habash M."/>
        </authorList>
    </citation>
    <scope>NUCLEOTIDE SEQUENCE [LARGE SCALE GENOMIC DNA]</scope>
    <source>
        <strain evidence="4 5">PL133</strain>
    </source>
</reference>
<organism evidence="4 5">
    <name type="scientific">Lederbergia galactosidilytica</name>
    <dbReference type="NCBI Taxonomy" id="217031"/>
    <lineage>
        <taxon>Bacteria</taxon>
        <taxon>Bacillati</taxon>
        <taxon>Bacillota</taxon>
        <taxon>Bacilli</taxon>
        <taxon>Bacillales</taxon>
        <taxon>Bacillaceae</taxon>
        <taxon>Lederbergia</taxon>
    </lineage>
</organism>
<evidence type="ECO:0000313" key="5">
    <source>
        <dbReference type="Proteomes" id="UP000053881"/>
    </source>
</evidence>
<dbReference type="InterPro" id="IPR029058">
    <property type="entry name" value="AB_hydrolase_fold"/>
</dbReference>
<sequence>MREPKFDFPVIEKTFKRIGTRDVKLYIFEPVIEKKNKAVILFFIGGTFKQNPQSPAVFQHQANYFASLGMVAICVDYRAGHDEGFTPKHAIADAKSAVRWVRKYADELGSDREKVIMCGSSAGGYVCVSSIMFDHLNDEPHYSQTRDHIPNALIIFGAGMDGIDIMQRMDGIDIMQRRYPQLLDQASEISPFHNIKKALPSTLWMCGTKEDTPSIPNGLYEQNKLFVKQMVDAGNEIVFEEYEGMEHGFFKYGKHENKYFQQTNERMAEFLKGMGFVN</sequence>
<dbReference type="Pfam" id="PF20434">
    <property type="entry name" value="BD-FAE"/>
    <property type="match status" value="1"/>
</dbReference>
<dbReference type="SUPFAM" id="SSF53474">
    <property type="entry name" value="alpha/beta-Hydrolases"/>
    <property type="match status" value="1"/>
</dbReference>
<dbReference type="InterPro" id="IPR050300">
    <property type="entry name" value="GDXG_lipolytic_enzyme"/>
</dbReference>
<feature type="domain" description="BD-FAE-like" evidence="3">
    <location>
        <begin position="27"/>
        <end position="210"/>
    </location>
</feature>
<dbReference type="Proteomes" id="UP000053881">
    <property type="component" value="Unassembled WGS sequence"/>
</dbReference>
<dbReference type="EMBL" id="LGPB01000073">
    <property type="protein sequence ID" value="KRG13611.1"/>
    <property type="molecule type" value="Genomic_DNA"/>
</dbReference>
<dbReference type="AlphaFoldDB" id="A0A0Q9XXU6"/>
<keyword evidence="2" id="KW-0378">Hydrolase</keyword>
<evidence type="ECO:0000256" key="1">
    <source>
        <dbReference type="ARBA" id="ARBA00010515"/>
    </source>
</evidence>
<dbReference type="GO" id="GO:0004806">
    <property type="term" value="F:triacylglycerol lipase activity"/>
    <property type="evidence" value="ECO:0007669"/>
    <property type="project" value="TreeGrafter"/>
</dbReference>
<dbReference type="InterPro" id="IPR049492">
    <property type="entry name" value="BD-FAE-like_dom"/>
</dbReference>
<evidence type="ECO:0000259" key="3">
    <source>
        <dbReference type="Pfam" id="PF20434"/>
    </source>
</evidence>
<dbReference type="PANTHER" id="PTHR48081">
    <property type="entry name" value="AB HYDROLASE SUPERFAMILY PROTEIN C4A8.06C"/>
    <property type="match status" value="1"/>
</dbReference>
<gene>
    <name evidence="4" type="ORF">ACA29_07900</name>
</gene>
<name>A0A0Q9XXU6_9BACI</name>
<comment type="caution">
    <text evidence="4">The sequence shown here is derived from an EMBL/GenBank/DDBJ whole genome shotgun (WGS) entry which is preliminary data.</text>
</comment>
<comment type="similarity">
    <text evidence="1">Belongs to the 'GDXG' lipolytic enzyme family.</text>
</comment>
<evidence type="ECO:0000313" key="4">
    <source>
        <dbReference type="EMBL" id="KRG13611.1"/>
    </source>
</evidence>
<proteinExistence type="inferred from homology"/>
<dbReference type="PATRIC" id="fig|217031.4.peg.2616"/>
<dbReference type="Gene3D" id="3.40.50.1820">
    <property type="entry name" value="alpha/beta hydrolase"/>
    <property type="match status" value="1"/>
</dbReference>
<accession>A0A0Q9XXU6</accession>
<dbReference type="PANTHER" id="PTHR48081:SF30">
    <property type="entry name" value="ACETYL-HYDROLASE LIPR-RELATED"/>
    <property type="match status" value="1"/>
</dbReference>
<protein>
    <submittedName>
        <fullName evidence="4">Esterase</fullName>
    </submittedName>
</protein>